<organism evidence="2 3">
    <name type="scientific">Demequina mangrovi</name>
    <dbReference type="NCBI Taxonomy" id="1043493"/>
    <lineage>
        <taxon>Bacteria</taxon>
        <taxon>Bacillati</taxon>
        <taxon>Actinomycetota</taxon>
        <taxon>Actinomycetes</taxon>
        <taxon>Micrococcales</taxon>
        <taxon>Demequinaceae</taxon>
        <taxon>Demequina</taxon>
    </lineage>
</organism>
<gene>
    <name evidence="2" type="ORF">SAMN05421637_0785</name>
</gene>
<dbReference type="EMBL" id="FNZI01000002">
    <property type="protein sequence ID" value="SEJ10437.1"/>
    <property type="molecule type" value="Genomic_DNA"/>
</dbReference>
<sequence length="29" mass="3070">MSRQDAGTMPRASAYLPPQTSMETSAGMP</sequence>
<dbReference type="AlphaFoldDB" id="A0A1H6W8Q1"/>
<keyword evidence="3" id="KW-1185">Reference proteome</keyword>
<proteinExistence type="predicted"/>
<reference evidence="3" key="1">
    <citation type="submission" date="2016-10" db="EMBL/GenBank/DDBJ databases">
        <authorList>
            <person name="Varghese N."/>
        </authorList>
    </citation>
    <scope>NUCLEOTIDE SEQUENCE [LARGE SCALE GENOMIC DNA]</scope>
    <source>
        <strain evidence="3">DSM 24868</strain>
    </source>
</reference>
<evidence type="ECO:0000256" key="1">
    <source>
        <dbReference type="SAM" id="MobiDB-lite"/>
    </source>
</evidence>
<feature type="region of interest" description="Disordered" evidence="1">
    <location>
        <begin position="1"/>
        <end position="29"/>
    </location>
</feature>
<evidence type="ECO:0000313" key="2">
    <source>
        <dbReference type="EMBL" id="SEJ10437.1"/>
    </source>
</evidence>
<evidence type="ECO:0000313" key="3">
    <source>
        <dbReference type="Proteomes" id="UP000183315"/>
    </source>
</evidence>
<protein>
    <submittedName>
        <fullName evidence="2">Uncharacterized protein</fullName>
    </submittedName>
</protein>
<dbReference type="Proteomes" id="UP000183315">
    <property type="component" value="Unassembled WGS sequence"/>
</dbReference>
<name>A0A1H6W8Q1_9MICO</name>
<accession>A0A1H6W8Q1</accession>
<feature type="compositionally biased region" description="Polar residues" evidence="1">
    <location>
        <begin position="18"/>
        <end position="29"/>
    </location>
</feature>